<dbReference type="GO" id="GO:0020037">
    <property type="term" value="F:heme binding"/>
    <property type="evidence" value="ECO:0007669"/>
    <property type="project" value="InterPro"/>
</dbReference>
<dbReference type="CDD" id="cd11041">
    <property type="entry name" value="CYP503A1-like"/>
    <property type="match status" value="1"/>
</dbReference>
<dbReference type="OrthoDB" id="1844152at2759"/>
<keyword evidence="4" id="KW-0560">Oxidoreductase</keyword>
<reference evidence="7" key="1">
    <citation type="submission" date="2023-01" db="EMBL/GenBank/DDBJ databases">
        <authorList>
            <person name="Van Ghelder C."/>
            <person name="Rancurel C."/>
        </authorList>
    </citation>
    <scope>NUCLEOTIDE SEQUENCE</scope>
    <source>
        <strain evidence="7">CNCM I-4278</strain>
    </source>
</reference>
<organism evidence="7 8">
    <name type="scientific">Periconia digitata</name>
    <dbReference type="NCBI Taxonomy" id="1303443"/>
    <lineage>
        <taxon>Eukaryota</taxon>
        <taxon>Fungi</taxon>
        <taxon>Dikarya</taxon>
        <taxon>Ascomycota</taxon>
        <taxon>Pezizomycotina</taxon>
        <taxon>Dothideomycetes</taxon>
        <taxon>Pleosporomycetidae</taxon>
        <taxon>Pleosporales</taxon>
        <taxon>Massarineae</taxon>
        <taxon>Periconiaceae</taxon>
        <taxon>Periconia</taxon>
    </lineage>
</organism>
<protein>
    <recommendedName>
        <fullName evidence="9">Cytochrome P450</fullName>
    </recommendedName>
</protein>
<dbReference type="Gene3D" id="1.10.630.10">
    <property type="entry name" value="Cytochrome P450"/>
    <property type="match status" value="1"/>
</dbReference>
<accession>A0A9W4UV62</accession>
<gene>
    <name evidence="7" type="ORF">PDIGIT_LOCUS14135</name>
</gene>
<dbReference type="Proteomes" id="UP001152607">
    <property type="component" value="Unassembled WGS sequence"/>
</dbReference>
<dbReference type="Pfam" id="PF00067">
    <property type="entry name" value="p450"/>
    <property type="match status" value="1"/>
</dbReference>
<dbReference type="GO" id="GO:0005506">
    <property type="term" value="F:iron ion binding"/>
    <property type="evidence" value="ECO:0007669"/>
    <property type="project" value="InterPro"/>
</dbReference>
<evidence type="ECO:0000256" key="6">
    <source>
        <dbReference type="SAM" id="Phobius"/>
    </source>
</evidence>
<evidence type="ECO:0000256" key="5">
    <source>
        <dbReference type="ARBA" id="ARBA00023004"/>
    </source>
</evidence>
<evidence type="ECO:0000256" key="1">
    <source>
        <dbReference type="ARBA" id="ARBA00001971"/>
    </source>
</evidence>
<comment type="cofactor">
    <cofactor evidence="1">
        <name>heme</name>
        <dbReference type="ChEBI" id="CHEBI:30413"/>
    </cofactor>
</comment>
<evidence type="ECO:0000256" key="3">
    <source>
        <dbReference type="ARBA" id="ARBA00022723"/>
    </source>
</evidence>
<dbReference type="EMBL" id="CAOQHR010000011">
    <property type="protein sequence ID" value="CAI6340948.1"/>
    <property type="molecule type" value="Genomic_DNA"/>
</dbReference>
<name>A0A9W4UV62_9PLEO</name>
<evidence type="ECO:0000313" key="8">
    <source>
        <dbReference type="Proteomes" id="UP001152607"/>
    </source>
</evidence>
<evidence type="ECO:0008006" key="9">
    <source>
        <dbReference type="Google" id="ProtNLM"/>
    </source>
</evidence>
<evidence type="ECO:0000256" key="2">
    <source>
        <dbReference type="ARBA" id="ARBA00010617"/>
    </source>
</evidence>
<sequence>MTHVTYMVPLTPVDSSYAGALNEEMTPSPPATNSVCLSAPIATEVPFLIDATVLTRLILNLCKGGAALCTVNICTSTAYRYKTGFLPAVRIGSHVNNCARFSQPRPRPSTMLSPSSMEFISMLIVFVIGAILFWPPKTRKFARRGWEPGYWDLKVWPARVYFFFKGHDVVETAYREAKNVPYRLQTLIEDVLVLPPEYLPELRMLPSSKLSASEALVVSVLGQYSGVDVILKDRQAYDVTRLQLTKSLPNLLPALSQKADQILSERFHALTTSEYSEVEIQDVVSDLVLRTTLLAFVGPELADNAELHALINAHANLVRDIAVCLLFVPKFMRHWILPILPPSVRMRRLHERMRGILFKHRRTTQSGEPLDTLLQHLIDTSKILDEEDIVAKLLVVSGAALHTMTMSTIHAIIDLCAYPDHTSELRHEISQHLPSPTPPWPADAIARLRLLDAFLKESQRFTPPNYCAYCPGIKP</sequence>
<feature type="transmembrane region" description="Helical" evidence="6">
    <location>
        <begin position="116"/>
        <end position="134"/>
    </location>
</feature>
<dbReference type="InterPro" id="IPR036396">
    <property type="entry name" value="Cyt_P450_sf"/>
</dbReference>
<comment type="caution">
    <text evidence="7">The sequence shown here is derived from an EMBL/GenBank/DDBJ whole genome shotgun (WGS) entry which is preliminary data.</text>
</comment>
<keyword evidence="6" id="KW-0812">Transmembrane</keyword>
<dbReference type="SUPFAM" id="SSF48264">
    <property type="entry name" value="Cytochrome P450"/>
    <property type="match status" value="1"/>
</dbReference>
<proteinExistence type="inferred from homology"/>
<dbReference type="InterPro" id="IPR001128">
    <property type="entry name" value="Cyt_P450"/>
</dbReference>
<keyword evidence="6" id="KW-1133">Transmembrane helix</keyword>
<dbReference type="PANTHER" id="PTHR46206:SF4">
    <property type="entry name" value="P450, PUTATIVE (EUROFUNG)-RELATED"/>
    <property type="match status" value="1"/>
</dbReference>
<evidence type="ECO:0000256" key="4">
    <source>
        <dbReference type="ARBA" id="ARBA00023002"/>
    </source>
</evidence>
<keyword evidence="6" id="KW-0472">Membrane</keyword>
<keyword evidence="3" id="KW-0479">Metal-binding</keyword>
<evidence type="ECO:0000313" key="7">
    <source>
        <dbReference type="EMBL" id="CAI6340948.1"/>
    </source>
</evidence>
<keyword evidence="8" id="KW-1185">Reference proteome</keyword>
<dbReference type="PANTHER" id="PTHR46206">
    <property type="entry name" value="CYTOCHROME P450"/>
    <property type="match status" value="1"/>
</dbReference>
<comment type="similarity">
    <text evidence="2">Belongs to the cytochrome P450 family.</text>
</comment>
<dbReference type="GO" id="GO:0004497">
    <property type="term" value="F:monooxygenase activity"/>
    <property type="evidence" value="ECO:0007669"/>
    <property type="project" value="InterPro"/>
</dbReference>
<keyword evidence="5" id="KW-0408">Iron</keyword>
<dbReference type="GO" id="GO:0016705">
    <property type="term" value="F:oxidoreductase activity, acting on paired donors, with incorporation or reduction of molecular oxygen"/>
    <property type="evidence" value="ECO:0007669"/>
    <property type="project" value="InterPro"/>
</dbReference>
<dbReference type="AlphaFoldDB" id="A0A9W4UV62"/>